<dbReference type="InterPro" id="IPR058346">
    <property type="entry name" value="DUF8033"/>
</dbReference>
<proteinExistence type="predicted"/>
<dbReference type="KEGG" id="vg:26635538"/>
<evidence type="ECO:0000259" key="1">
    <source>
        <dbReference type="Pfam" id="PF26096"/>
    </source>
</evidence>
<dbReference type="RefSeq" id="YP_009209195.1">
    <property type="nucleotide sequence ID" value="NC_028916.1"/>
</dbReference>
<keyword evidence="3" id="KW-1185">Reference proteome</keyword>
<feature type="domain" description="DUF8033" evidence="1">
    <location>
        <begin position="19"/>
        <end position="92"/>
    </location>
</feature>
<protein>
    <recommendedName>
        <fullName evidence="1">DUF8033 domain-containing protein</fullName>
    </recommendedName>
</protein>
<gene>
    <name evidence="2" type="ORF">Pm5460_05</name>
</gene>
<dbReference type="GeneID" id="26635538"/>
<dbReference type="Pfam" id="PF26096">
    <property type="entry name" value="DUF8033"/>
    <property type="match status" value="1"/>
</dbReference>
<name>A0A0G2SS06_9CAUD</name>
<dbReference type="Proteomes" id="UP000201288">
    <property type="component" value="Segment"/>
</dbReference>
<accession>A0A0G2SS06</accession>
<sequence>MAHCEINLINEDLIMALVENFTSRNGNKVANQFKLFLAHGTVFQSYSSLIATKLYDGRIFLSENWDYSPTTLKYLKDYLNTDASAKIIRERITSGEYQLIDEAQIEHLAVTGETF</sequence>
<reference evidence="2 3" key="1">
    <citation type="submission" date="2015-03" db="EMBL/GenBank/DDBJ databases">
        <authorList>
            <person name="Melo L.D.R."/>
            <person name="Veiga P."/>
            <person name="Cerca N."/>
            <person name="Kropinski A.M."/>
            <person name="Azeredo J."/>
            <person name="Almeida C."/>
            <person name="Sillankorva S."/>
        </authorList>
    </citation>
    <scope>NUCLEOTIDE SEQUENCE [LARGE SCALE GENOMIC DNA]</scope>
</reference>
<dbReference type="OrthoDB" id="31984at10239"/>
<organism evidence="2 3">
    <name type="scientific">Proteus phage vB_PmiP_Pm5460</name>
    <dbReference type="NCBI Taxonomy" id="1636249"/>
    <lineage>
        <taxon>Viruses</taxon>
        <taxon>Duplodnaviria</taxon>
        <taxon>Heunggongvirae</taxon>
        <taxon>Uroviricota</taxon>
        <taxon>Caudoviricetes</taxon>
        <taxon>Autographivirales</taxon>
        <taxon>Autosignataviridae</taxon>
        <taxon>Molineuxvirinae</taxon>
        <taxon>Acadevirus</taxon>
        <taxon>Acadevirus Pm5460</taxon>
    </lineage>
</organism>
<dbReference type="EMBL" id="KP890822">
    <property type="protein sequence ID" value="AKA61814.1"/>
    <property type="molecule type" value="Genomic_DNA"/>
</dbReference>
<evidence type="ECO:0000313" key="3">
    <source>
        <dbReference type="Proteomes" id="UP000201288"/>
    </source>
</evidence>
<evidence type="ECO:0000313" key="2">
    <source>
        <dbReference type="EMBL" id="AKA61814.1"/>
    </source>
</evidence>